<comment type="caution">
    <text evidence="2">The sequence shown here is derived from an EMBL/GenBank/DDBJ whole genome shotgun (WGS) entry which is preliminary data.</text>
</comment>
<dbReference type="InterPro" id="IPR002686">
    <property type="entry name" value="Transposase_17"/>
</dbReference>
<dbReference type="AlphaFoldDB" id="A0A931GZF8"/>
<reference evidence="2" key="1">
    <citation type="submission" date="2020-11" db="EMBL/GenBank/DDBJ databases">
        <title>Bacterial whole genome sequence for Panacibacter sp. DH6.</title>
        <authorList>
            <person name="Le V."/>
            <person name="Ko S."/>
            <person name="Ahn C.-Y."/>
            <person name="Oh H.-M."/>
        </authorList>
    </citation>
    <scope>NUCLEOTIDE SEQUENCE</scope>
    <source>
        <strain evidence="2">DH6</strain>
    </source>
</reference>
<sequence>MSRKYKFNNNDQMYFVSFAVINWIDLFIRTEYKDVIVKSLSYCIEKKDLKLYAWCIMTSHVHLIIGSAGNPLENIMRDLKRHTSETLHLAIKNNTKESRREWMLSMMENAGIANSNNLRFQFWQQHNQPIVLDTPKITHQKLDYLHNNPVAAGFIEKPEDWLYSSAKDYYTSTKGLLDIILIDPLVVTV</sequence>
<accession>A0A931GZF8</accession>
<dbReference type="Pfam" id="PF01797">
    <property type="entry name" value="Y1_Tnp"/>
    <property type="match status" value="1"/>
</dbReference>
<gene>
    <name evidence="2" type="ORF">I5907_18305</name>
</gene>
<dbReference type="NCBIfam" id="NF047646">
    <property type="entry name" value="REP_Tyr_transpos"/>
    <property type="match status" value="1"/>
</dbReference>
<evidence type="ECO:0000313" key="3">
    <source>
        <dbReference type="Proteomes" id="UP000628448"/>
    </source>
</evidence>
<dbReference type="PANTHER" id="PTHR36966:SF1">
    <property type="entry name" value="REP-ASSOCIATED TYROSINE TRANSPOSASE"/>
    <property type="match status" value="1"/>
</dbReference>
<dbReference type="GO" id="GO:0004803">
    <property type="term" value="F:transposase activity"/>
    <property type="evidence" value="ECO:0007669"/>
    <property type="project" value="InterPro"/>
</dbReference>
<feature type="domain" description="Transposase IS200-like" evidence="1">
    <location>
        <begin position="9"/>
        <end position="148"/>
    </location>
</feature>
<proteinExistence type="predicted"/>
<dbReference type="Proteomes" id="UP000628448">
    <property type="component" value="Unassembled WGS sequence"/>
</dbReference>
<dbReference type="Gene3D" id="3.30.70.1290">
    <property type="entry name" value="Transposase IS200-like"/>
    <property type="match status" value="1"/>
</dbReference>
<dbReference type="SMART" id="SM01321">
    <property type="entry name" value="Y1_Tnp"/>
    <property type="match status" value="1"/>
</dbReference>
<dbReference type="RefSeq" id="WP_196992241.1">
    <property type="nucleotide sequence ID" value="NZ_JADWYR010000002.1"/>
</dbReference>
<dbReference type="GO" id="GO:0006313">
    <property type="term" value="P:DNA transposition"/>
    <property type="evidence" value="ECO:0007669"/>
    <property type="project" value="InterPro"/>
</dbReference>
<dbReference type="SUPFAM" id="SSF143422">
    <property type="entry name" value="Transposase IS200-like"/>
    <property type="match status" value="1"/>
</dbReference>
<evidence type="ECO:0000313" key="2">
    <source>
        <dbReference type="EMBL" id="MBG9378197.1"/>
    </source>
</evidence>
<keyword evidence="3" id="KW-1185">Reference proteome</keyword>
<dbReference type="InterPro" id="IPR052715">
    <property type="entry name" value="RAYT_transposase"/>
</dbReference>
<dbReference type="InterPro" id="IPR036515">
    <property type="entry name" value="Transposase_17_sf"/>
</dbReference>
<dbReference type="EMBL" id="JADWYR010000002">
    <property type="protein sequence ID" value="MBG9378197.1"/>
    <property type="molecule type" value="Genomic_DNA"/>
</dbReference>
<dbReference type="PANTHER" id="PTHR36966">
    <property type="entry name" value="REP-ASSOCIATED TYROSINE TRANSPOSASE"/>
    <property type="match status" value="1"/>
</dbReference>
<evidence type="ECO:0000259" key="1">
    <source>
        <dbReference type="SMART" id="SM01321"/>
    </source>
</evidence>
<protein>
    <submittedName>
        <fullName evidence="2">Transposase</fullName>
    </submittedName>
</protein>
<organism evidence="2 3">
    <name type="scientific">Panacibacter microcysteis</name>
    <dbReference type="NCBI Taxonomy" id="2793269"/>
    <lineage>
        <taxon>Bacteria</taxon>
        <taxon>Pseudomonadati</taxon>
        <taxon>Bacteroidota</taxon>
        <taxon>Chitinophagia</taxon>
        <taxon>Chitinophagales</taxon>
        <taxon>Chitinophagaceae</taxon>
        <taxon>Panacibacter</taxon>
    </lineage>
</organism>
<name>A0A931GZF8_9BACT</name>
<dbReference type="GO" id="GO:0043565">
    <property type="term" value="F:sequence-specific DNA binding"/>
    <property type="evidence" value="ECO:0007669"/>
    <property type="project" value="TreeGrafter"/>
</dbReference>